<sequence>MDLFDYSRKEALKKAAPLAARMRPRSLDEFIGQEEIVGTGSLLRRSIQADQLSSLIFYGPPGSGKTTLAQVIAQHTKACFEQLSAVTAGIADLKKVIQEARDRLGFYGQRTILFIDEIHRFNKAQQDALLPAVEEGTLVLIGATTENPYFEVNSALLSRSRIFHLKPLGAGELQKIINEAIQDQERGLGSFHVRITDDALNHLVEMAGGDARIALNALELAVLTTGPGEDGVRPITLDVIEQSIQRRAVKYDKTGDYHYDVVSAFIKSMRGSDPDATLHWMARMIDAGEDPEFIMRRIVICAAEDVGLADPQALSVATSAAQALAYVGMPEARLPMAAAALYVACAPKSNAVIKGIDAALADVRTRPTGEVPRHLKDAHYQGAKKLGHGEGYLYPQNYPGNFIPQQYLPEELLGTRYYHPTENGKEQEIKLRLKKMGLR</sequence>
<evidence type="ECO:0000313" key="6">
    <source>
        <dbReference type="EMBL" id="ATW28324.1"/>
    </source>
</evidence>
<evidence type="ECO:0000256" key="3">
    <source>
        <dbReference type="ARBA" id="ARBA00022741"/>
    </source>
</evidence>
<dbReference type="Pfam" id="PF16193">
    <property type="entry name" value="AAA_assoc_2"/>
    <property type="match status" value="1"/>
</dbReference>
<evidence type="ECO:0000256" key="2">
    <source>
        <dbReference type="ARBA" id="ARBA00020776"/>
    </source>
</evidence>
<dbReference type="Gene3D" id="1.10.3710.10">
    <property type="entry name" value="DNA polymerase III clamp loader subunits, C-terminal domain"/>
    <property type="match status" value="1"/>
</dbReference>
<dbReference type="Gene3D" id="1.10.8.60">
    <property type="match status" value="1"/>
</dbReference>
<dbReference type="GO" id="GO:0006310">
    <property type="term" value="P:DNA recombination"/>
    <property type="evidence" value="ECO:0007669"/>
    <property type="project" value="InterPro"/>
</dbReference>
<dbReference type="SUPFAM" id="SSF52540">
    <property type="entry name" value="P-loop containing nucleoside triphosphate hydrolases"/>
    <property type="match status" value="1"/>
</dbReference>
<dbReference type="GO" id="GO:0003677">
    <property type="term" value="F:DNA binding"/>
    <property type="evidence" value="ECO:0007669"/>
    <property type="project" value="InterPro"/>
</dbReference>
<comment type="similarity">
    <text evidence="1">Belongs to the AAA ATPase family. RarA/MGS1/WRNIP1 subfamily.</text>
</comment>
<dbReference type="GO" id="GO:0009378">
    <property type="term" value="F:four-way junction helicase activity"/>
    <property type="evidence" value="ECO:0007669"/>
    <property type="project" value="InterPro"/>
</dbReference>
<dbReference type="InterPro" id="IPR032423">
    <property type="entry name" value="AAA_assoc_2"/>
</dbReference>
<dbReference type="PANTHER" id="PTHR13779:SF7">
    <property type="entry name" value="ATPASE WRNIP1"/>
    <property type="match status" value="1"/>
</dbReference>
<dbReference type="Proteomes" id="UP000323521">
    <property type="component" value="Chromosome"/>
</dbReference>
<dbReference type="GO" id="GO:0008047">
    <property type="term" value="F:enzyme activator activity"/>
    <property type="evidence" value="ECO:0007669"/>
    <property type="project" value="TreeGrafter"/>
</dbReference>
<evidence type="ECO:0000259" key="5">
    <source>
        <dbReference type="SMART" id="SM00382"/>
    </source>
</evidence>
<dbReference type="InterPro" id="IPR003593">
    <property type="entry name" value="AAA+_ATPase"/>
</dbReference>
<dbReference type="GO" id="GO:0017116">
    <property type="term" value="F:single-stranded DNA helicase activity"/>
    <property type="evidence" value="ECO:0007669"/>
    <property type="project" value="TreeGrafter"/>
</dbReference>
<dbReference type="GO" id="GO:0000731">
    <property type="term" value="P:DNA synthesis involved in DNA repair"/>
    <property type="evidence" value="ECO:0007669"/>
    <property type="project" value="TreeGrafter"/>
</dbReference>
<dbReference type="RefSeq" id="WP_148137710.1">
    <property type="nucleotide sequence ID" value="NZ_CP017634.1"/>
</dbReference>
<dbReference type="OrthoDB" id="9778364at2"/>
<dbReference type="Pfam" id="PF05496">
    <property type="entry name" value="RuvB_N"/>
    <property type="match status" value="1"/>
</dbReference>
<organism evidence="6 7">
    <name type="scientific">Formimonas warabiya</name>
    <dbReference type="NCBI Taxonomy" id="1761012"/>
    <lineage>
        <taxon>Bacteria</taxon>
        <taxon>Bacillati</taxon>
        <taxon>Bacillota</taxon>
        <taxon>Clostridia</taxon>
        <taxon>Eubacteriales</taxon>
        <taxon>Peptococcaceae</taxon>
        <taxon>Candidatus Formimonas</taxon>
    </lineage>
</organism>
<evidence type="ECO:0000256" key="4">
    <source>
        <dbReference type="ARBA" id="ARBA00022840"/>
    </source>
</evidence>
<proteinExistence type="inferred from homology"/>
<dbReference type="Pfam" id="PF12002">
    <property type="entry name" value="MgsA_C"/>
    <property type="match status" value="1"/>
</dbReference>
<dbReference type="GO" id="GO:0005524">
    <property type="term" value="F:ATP binding"/>
    <property type="evidence" value="ECO:0007669"/>
    <property type="project" value="UniProtKB-KW"/>
</dbReference>
<dbReference type="CDD" id="cd00009">
    <property type="entry name" value="AAA"/>
    <property type="match status" value="1"/>
</dbReference>
<evidence type="ECO:0000256" key="1">
    <source>
        <dbReference type="ARBA" id="ARBA00008959"/>
    </source>
</evidence>
<dbReference type="Gene3D" id="1.20.272.10">
    <property type="match status" value="1"/>
</dbReference>
<keyword evidence="7" id="KW-1185">Reference proteome</keyword>
<protein>
    <recommendedName>
        <fullName evidence="2">Replication-associated recombination protein A</fullName>
    </recommendedName>
</protein>
<dbReference type="Gene3D" id="3.40.50.300">
    <property type="entry name" value="P-loop containing nucleotide triphosphate hydrolases"/>
    <property type="match status" value="1"/>
</dbReference>
<dbReference type="NCBIfam" id="NF009881">
    <property type="entry name" value="PRK13341.1-2"/>
    <property type="match status" value="1"/>
</dbReference>
<dbReference type="InterPro" id="IPR008824">
    <property type="entry name" value="RuvB-like_N"/>
</dbReference>
<dbReference type="FunFam" id="1.10.8.60:FF:000029">
    <property type="entry name" value="Replication-associated recombination protein A"/>
    <property type="match status" value="1"/>
</dbReference>
<dbReference type="FunFam" id="1.10.3710.10:FF:000003">
    <property type="entry name" value="ATPase, AAA family protein"/>
    <property type="match status" value="1"/>
</dbReference>
<dbReference type="SMART" id="SM00382">
    <property type="entry name" value="AAA"/>
    <property type="match status" value="1"/>
</dbReference>
<dbReference type="SUPFAM" id="SSF48019">
    <property type="entry name" value="post-AAA+ oligomerization domain-like"/>
    <property type="match status" value="1"/>
</dbReference>
<reference evidence="6 7" key="1">
    <citation type="submission" date="2016-10" db="EMBL/GenBank/DDBJ databases">
        <title>Complete Genome Sequence of Peptococcaceae strain DCMF.</title>
        <authorList>
            <person name="Edwards R.J."/>
            <person name="Holland S.I."/>
            <person name="Deshpande N.P."/>
            <person name="Wong Y.K."/>
            <person name="Ertan H."/>
            <person name="Manefield M."/>
            <person name="Russell T.L."/>
            <person name="Lee M.J."/>
        </authorList>
    </citation>
    <scope>NUCLEOTIDE SEQUENCE [LARGE SCALE GENOMIC DNA]</scope>
    <source>
        <strain evidence="6 7">DCMF</strain>
    </source>
</reference>
<dbReference type="PANTHER" id="PTHR13779">
    <property type="entry name" value="WERNER HELICASE-INTERACTING PROTEIN 1 FAMILY MEMBER"/>
    <property type="match status" value="1"/>
</dbReference>
<name>A0A3G1L107_FORW1</name>
<gene>
    <name evidence="6" type="ORF">DCMF_03450</name>
</gene>
<evidence type="ECO:0000313" key="7">
    <source>
        <dbReference type="Proteomes" id="UP000323521"/>
    </source>
</evidence>
<dbReference type="InterPro" id="IPR021886">
    <property type="entry name" value="MgsA_C"/>
</dbReference>
<dbReference type="InterPro" id="IPR051314">
    <property type="entry name" value="AAA_ATPase_RarA/MGS1/WRNIP1"/>
</dbReference>
<dbReference type="FunFam" id="1.20.272.10:FF:000001">
    <property type="entry name" value="Putative AAA family ATPase"/>
    <property type="match status" value="1"/>
</dbReference>
<dbReference type="FunFam" id="3.40.50.300:FF:000345">
    <property type="entry name" value="AAA family ATPase"/>
    <property type="match status" value="1"/>
</dbReference>
<dbReference type="InterPro" id="IPR008921">
    <property type="entry name" value="DNA_pol3_clamp-load_cplx_C"/>
</dbReference>
<dbReference type="CDD" id="cd18139">
    <property type="entry name" value="HLD_clamp_RarA"/>
    <property type="match status" value="1"/>
</dbReference>
<dbReference type="AlphaFoldDB" id="A0A3G1L107"/>
<dbReference type="InterPro" id="IPR027417">
    <property type="entry name" value="P-loop_NTPase"/>
</dbReference>
<keyword evidence="3" id="KW-0547">Nucleotide-binding</keyword>
<accession>A0A3G1L107</accession>
<dbReference type="KEGG" id="fwa:DCMF_03450"/>
<dbReference type="GO" id="GO:0006261">
    <property type="term" value="P:DNA-templated DNA replication"/>
    <property type="evidence" value="ECO:0007669"/>
    <property type="project" value="TreeGrafter"/>
</dbReference>
<keyword evidence="4" id="KW-0067">ATP-binding</keyword>
<feature type="domain" description="AAA+ ATPase" evidence="5">
    <location>
        <begin position="51"/>
        <end position="168"/>
    </location>
</feature>
<dbReference type="EMBL" id="CP017634">
    <property type="protein sequence ID" value="ATW28324.1"/>
    <property type="molecule type" value="Genomic_DNA"/>
</dbReference>